<comment type="similarity">
    <text evidence="1">Belongs to the 'phage' integrase family.</text>
</comment>
<dbReference type="EMBL" id="JBBWWT010000004">
    <property type="protein sequence ID" value="MEL1264923.1"/>
    <property type="molecule type" value="Genomic_DNA"/>
</dbReference>
<gene>
    <name evidence="6" type="ORF">AAD027_11160</name>
</gene>
<dbReference type="CDD" id="cd01184">
    <property type="entry name" value="INT_C_like_1"/>
    <property type="match status" value="1"/>
</dbReference>
<keyword evidence="3" id="KW-0238">DNA-binding</keyword>
<sequence length="466" mass="52346">MSNQPHATNQTLQNYINSPFGLLTMKGVRIGRVVIEEVAIAGREAAINLQEIFLMACDKTKRLRISKSATRYPEPLPVASPARLLSIEMQDHLNDMARRNLQPRTIEATERTLKLLKLTCGDIPVSRIDHKHIYQLWDVIRWAPTGLMSFPNLNALTPDRSIALGKKESVQAPAPATMERHRRFLVAFFNQLVRTRAIPASPMAPFAEVKKDLAIDPNKPERLFDDEDLKRIFSPATFIPWAKCHPHRWWAPMIGLYTGARINEVAQLKLADIVQESGVWCIRIQKTIDADLAHKATGRSRQSLKGKAAVRTLPIPKPLLDAGFIEFVEDMRACGHPRLFPHLSAGVNRKTGETNARYSQGILNQFGRYLRDLGFPKGVGFHAFRHTFATELHHQGIPEEDIALVTGHSVSKKVPVLHEAYFHKKPAVARSKQIKALASYQPPVALPAYQRGQFAGQLADPSKFHP</sequence>
<dbReference type="PANTHER" id="PTHR30349:SF64">
    <property type="entry name" value="PROPHAGE INTEGRASE INTD-RELATED"/>
    <property type="match status" value="1"/>
</dbReference>
<dbReference type="Proteomes" id="UP001459204">
    <property type="component" value="Unassembled WGS sequence"/>
</dbReference>
<protein>
    <submittedName>
        <fullName evidence="6">Site-specific integrase</fullName>
    </submittedName>
</protein>
<evidence type="ECO:0000259" key="5">
    <source>
        <dbReference type="PROSITE" id="PS51898"/>
    </source>
</evidence>
<evidence type="ECO:0000313" key="6">
    <source>
        <dbReference type="EMBL" id="MEL1264923.1"/>
    </source>
</evidence>
<dbReference type="InterPro" id="IPR013762">
    <property type="entry name" value="Integrase-like_cat_sf"/>
</dbReference>
<dbReference type="SUPFAM" id="SSF56349">
    <property type="entry name" value="DNA breaking-rejoining enzymes"/>
    <property type="match status" value="1"/>
</dbReference>
<keyword evidence="2" id="KW-0229">DNA integration</keyword>
<evidence type="ECO:0000256" key="1">
    <source>
        <dbReference type="ARBA" id="ARBA00008857"/>
    </source>
</evidence>
<keyword evidence="7" id="KW-1185">Reference proteome</keyword>
<dbReference type="InterPro" id="IPR011010">
    <property type="entry name" value="DNA_brk_join_enz"/>
</dbReference>
<dbReference type="Gene3D" id="1.10.150.130">
    <property type="match status" value="1"/>
</dbReference>
<organism evidence="6 7">
    <name type="scientific">Pseudoxanthomonas putridarboris</name>
    <dbReference type="NCBI Taxonomy" id="752605"/>
    <lineage>
        <taxon>Bacteria</taxon>
        <taxon>Pseudomonadati</taxon>
        <taxon>Pseudomonadota</taxon>
        <taxon>Gammaproteobacteria</taxon>
        <taxon>Lysobacterales</taxon>
        <taxon>Lysobacteraceae</taxon>
        <taxon>Pseudoxanthomonas</taxon>
    </lineage>
</organism>
<evidence type="ECO:0000256" key="2">
    <source>
        <dbReference type="ARBA" id="ARBA00022908"/>
    </source>
</evidence>
<dbReference type="PANTHER" id="PTHR30349">
    <property type="entry name" value="PHAGE INTEGRASE-RELATED"/>
    <property type="match status" value="1"/>
</dbReference>
<dbReference type="InterPro" id="IPR010998">
    <property type="entry name" value="Integrase_recombinase_N"/>
</dbReference>
<reference evidence="6 7" key="1">
    <citation type="submission" date="2024-04" db="EMBL/GenBank/DDBJ databases">
        <title>Draft genome sequence of Pseudoxanthomonas putridarboris WD12.</title>
        <authorList>
            <person name="Oh J."/>
        </authorList>
    </citation>
    <scope>NUCLEOTIDE SEQUENCE [LARGE SCALE GENOMIC DNA]</scope>
    <source>
        <strain evidence="6 7">WD12</strain>
    </source>
</reference>
<accession>A0ABU9J135</accession>
<evidence type="ECO:0000313" key="7">
    <source>
        <dbReference type="Proteomes" id="UP001459204"/>
    </source>
</evidence>
<dbReference type="PROSITE" id="PS51898">
    <property type="entry name" value="TYR_RECOMBINASE"/>
    <property type="match status" value="1"/>
</dbReference>
<dbReference type="InterPro" id="IPR002104">
    <property type="entry name" value="Integrase_catalytic"/>
</dbReference>
<dbReference type="InterPro" id="IPR050090">
    <property type="entry name" value="Tyrosine_recombinase_XerCD"/>
</dbReference>
<dbReference type="Gene3D" id="1.10.443.10">
    <property type="entry name" value="Intergrase catalytic core"/>
    <property type="match status" value="1"/>
</dbReference>
<evidence type="ECO:0000256" key="3">
    <source>
        <dbReference type="ARBA" id="ARBA00023125"/>
    </source>
</evidence>
<dbReference type="Pfam" id="PF00589">
    <property type="entry name" value="Phage_integrase"/>
    <property type="match status" value="1"/>
</dbReference>
<comment type="caution">
    <text evidence="6">The sequence shown here is derived from an EMBL/GenBank/DDBJ whole genome shotgun (WGS) entry which is preliminary data.</text>
</comment>
<feature type="domain" description="Tyr recombinase" evidence="5">
    <location>
        <begin position="218"/>
        <end position="436"/>
    </location>
</feature>
<dbReference type="RefSeq" id="WP_341726103.1">
    <property type="nucleotide sequence ID" value="NZ_JBBWWT010000004.1"/>
</dbReference>
<evidence type="ECO:0000256" key="4">
    <source>
        <dbReference type="ARBA" id="ARBA00023172"/>
    </source>
</evidence>
<proteinExistence type="inferred from homology"/>
<keyword evidence="4" id="KW-0233">DNA recombination</keyword>
<name>A0ABU9J135_9GAMM</name>